<comment type="caution">
    <text evidence="2">The sequence shown here is derived from an EMBL/GenBank/DDBJ whole genome shotgun (WGS) entry which is preliminary data.</text>
</comment>
<reference evidence="2" key="1">
    <citation type="submission" date="2020-10" db="EMBL/GenBank/DDBJ databases">
        <title>Sequencing the genomes of 1000 actinobacteria strains.</title>
        <authorList>
            <person name="Klenk H.-P."/>
        </authorList>
    </citation>
    <scope>NUCLEOTIDE SEQUENCE</scope>
    <source>
        <strain evidence="2">DSM 45354</strain>
    </source>
</reference>
<gene>
    <name evidence="2" type="ORF">HEB94_004689</name>
</gene>
<proteinExistence type="predicted"/>
<evidence type="ECO:0000313" key="2">
    <source>
        <dbReference type="EMBL" id="MBE1607841.1"/>
    </source>
</evidence>
<dbReference type="SMART" id="SM00909">
    <property type="entry name" value="Germane"/>
    <property type="match status" value="1"/>
</dbReference>
<accession>A0A927MWP2</accession>
<sequence length="589" mass="63216">MTPTEEASARWSRRTLLRTGALGVFGLVTGCASVPVDGPVRFESMGTHEATQTSLPVLVNGPDPSDSAQQVARGFLDAMASYQAGQPVARKYLSPAVSERWQPTRVLIYDSATLPLAEPKPGHVVIDVPKVGDLGVNGDWTSARPGQKLAIDLGMTKVDGQWRVGKPPDALVMSIYNFQREYQRYNLYFFDPEFEILVPDPIYLPIRGHVETLLVNALLRGPSKWLRPAVRSAFPDGTTLAAPSVSVERQVATVDLDPKVDGLYDPQRRYLLAQLTWTLDQIPQVKRVAVTVGRAQFSVSGVGSTTDREHWATYDPQVATAAQGAYALSGDRVVIIGANSLVPVSSLAGRKISARSIAVSVVGERGSAQPLDPDTKGSADWLATVSADGRQVMVYGSQANKPRVIWQGENILEPSWDRYSKVWLVDRNAGHARIVAVDSQQAVPVAAPGLSGNDVRALKVSREGARVAALVQRGGRTVLVVGRVERGEGVAVRGLRELPLPMTSMTDLAWSDLDRVTVVGADGQAPPRATIVSVDGYEVDPLTGPDSSAVAAAPGQPLILGGTDGALHREDKTYMWSRRGEGTCPAYPG</sequence>
<dbReference type="Pfam" id="PF10647">
    <property type="entry name" value="Gmad1"/>
    <property type="match status" value="1"/>
</dbReference>
<dbReference type="RefSeq" id="WP_192751722.1">
    <property type="nucleotide sequence ID" value="NZ_BAABJL010000040.1"/>
</dbReference>
<dbReference type="Proteomes" id="UP000638648">
    <property type="component" value="Unassembled WGS sequence"/>
</dbReference>
<dbReference type="Pfam" id="PF25976">
    <property type="entry name" value="LpqB_N"/>
    <property type="match status" value="1"/>
</dbReference>
<organism evidence="2 3">
    <name type="scientific">Actinopolymorpha pittospori</name>
    <dbReference type="NCBI Taxonomy" id="648752"/>
    <lineage>
        <taxon>Bacteria</taxon>
        <taxon>Bacillati</taxon>
        <taxon>Actinomycetota</taxon>
        <taxon>Actinomycetes</taxon>
        <taxon>Propionibacteriales</taxon>
        <taxon>Actinopolymorphaceae</taxon>
        <taxon>Actinopolymorpha</taxon>
    </lineage>
</organism>
<dbReference type="InterPro" id="IPR018910">
    <property type="entry name" value="LpqB_C"/>
</dbReference>
<dbReference type="EMBL" id="JADBEM010000001">
    <property type="protein sequence ID" value="MBE1607841.1"/>
    <property type="molecule type" value="Genomic_DNA"/>
</dbReference>
<dbReference type="InterPro" id="IPR059026">
    <property type="entry name" value="LpqB_N"/>
</dbReference>
<feature type="domain" description="GerMN" evidence="1">
    <location>
        <begin position="211"/>
        <end position="300"/>
    </location>
</feature>
<dbReference type="Pfam" id="PF10646">
    <property type="entry name" value="Germane"/>
    <property type="match status" value="1"/>
</dbReference>
<name>A0A927MWP2_9ACTN</name>
<dbReference type="SUPFAM" id="SSF82171">
    <property type="entry name" value="DPP6 N-terminal domain-like"/>
    <property type="match status" value="1"/>
</dbReference>
<keyword evidence="3" id="KW-1185">Reference proteome</keyword>
<evidence type="ECO:0000259" key="1">
    <source>
        <dbReference type="SMART" id="SM00909"/>
    </source>
</evidence>
<dbReference type="InterPro" id="IPR019606">
    <property type="entry name" value="GerMN"/>
</dbReference>
<evidence type="ECO:0000313" key="3">
    <source>
        <dbReference type="Proteomes" id="UP000638648"/>
    </source>
</evidence>
<dbReference type="AlphaFoldDB" id="A0A927MWP2"/>
<protein>
    <recommendedName>
        <fullName evidence="1">GerMN domain-containing protein</fullName>
    </recommendedName>
</protein>